<keyword evidence="9" id="KW-0325">Glycoprotein</keyword>
<keyword evidence="5 11" id="KW-0732">Signal</keyword>
<dbReference type="InterPro" id="IPR050693">
    <property type="entry name" value="Hsp70_NEF-Inhibitors"/>
</dbReference>
<keyword evidence="7" id="KW-0653">Protein transport</keyword>
<evidence type="ECO:0000313" key="15">
    <source>
        <dbReference type="Proteomes" id="UP001372834"/>
    </source>
</evidence>
<organism evidence="13 15">
    <name type="scientific">Polyplax serrata</name>
    <name type="common">Common mouse louse</name>
    <dbReference type="NCBI Taxonomy" id="468196"/>
    <lineage>
        <taxon>Eukaryota</taxon>
        <taxon>Metazoa</taxon>
        <taxon>Ecdysozoa</taxon>
        <taxon>Arthropoda</taxon>
        <taxon>Hexapoda</taxon>
        <taxon>Insecta</taxon>
        <taxon>Pterygota</taxon>
        <taxon>Neoptera</taxon>
        <taxon>Paraneoptera</taxon>
        <taxon>Psocodea</taxon>
        <taxon>Troctomorpha</taxon>
        <taxon>Phthiraptera</taxon>
        <taxon>Anoplura</taxon>
        <taxon>Polyplacidae</taxon>
        <taxon>Polyplax</taxon>
    </lineage>
</organism>
<feature type="compositionally biased region" description="Basic and acidic residues" evidence="10">
    <location>
        <begin position="63"/>
        <end position="77"/>
    </location>
</feature>
<evidence type="ECO:0000256" key="8">
    <source>
        <dbReference type="ARBA" id="ARBA00023010"/>
    </source>
</evidence>
<gene>
    <name evidence="13" type="ORF">RUM43_003414</name>
    <name evidence="12" type="ORF">RUM44_009242</name>
</gene>
<feature type="chain" id="PRO_5042953727" description="Nucleotide exchange factor SIL1" evidence="11">
    <location>
        <begin position="23"/>
        <end position="479"/>
    </location>
</feature>
<comment type="similarity">
    <text evidence="2">Belongs to the SIL1 family.</text>
</comment>
<accession>A0AAN8PFH5</accession>
<comment type="caution">
    <text evidence="13">The sequence shown here is derived from an EMBL/GenBank/DDBJ whole genome shotgun (WGS) entry which is preliminary data.</text>
</comment>
<dbReference type="EMBL" id="JAWJWF010000045">
    <property type="protein sequence ID" value="KAK6626765.1"/>
    <property type="molecule type" value="Genomic_DNA"/>
</dbReference>
<proteinExistence type="inferred from homology"/>
<dbReference type="EMBL" id="JAWJWE010000036">
    <property type="protein sequence ID" value="KAK6629597.1"/>
    <property type="molecule type" value="Genomic_DNA"/>
</dbReference>
<evidence type="ECO:0000256" key="11">
    <source>
        <dbReference type="SAM" id="SignalP"/>
    </source>
</evidence>
<dbReference type="InterPro" id="IPR011989">
    <property type="entry name" value="ARM-like"/>
</dbReference>
<evidence type="ECO:0000256" key="4">
    <source>
        <dbReference type="ARBA" id="ARBA00022448"/>
    </source>
</evidence>
<dbReference type="PANTHER" id="PTHR19316">
    <property type="entry name" value="PROTEIN FOLDING REGULATOR"/>
    <property type="match status" value="1"/>
</dbReference>
<evidence type="ECO:0000256" key="9">
    <source>
        <dbReference type="ARBA" id="ARBA00023180"/>
    </source>
</evidence>
<evidence type="ECO:0000256" key="7">
    <source>
        <dbReference type="ARBA" id="ARBA00022927"/>
    </source>
</evidence>
<dbReference type="SUPFAM" id="SSF48371">
    <property type="entry name" value="ARM repeat"/>
    <property type="match status" value="1"/>
</dbReference>
<dbReference type="Gene3D" id="1.25.10.10">
    <property type="entry name" value="Leucine-rich Repeat Variant"/>
    <property type="match status" value="1"/>
</dbReference>
<evidence type="ECO:0000313" key="12">
    <source>
        <dbReference type="EMBL" id="KAK6626765.1"/>
    </source>
</evidence>
<evidence type="ECO:0000256" key="10">
    <source>
        <dbReference type="SAM" id="MobiDB-lite"/>
    </source>
</evidence>
<feature type="region of interest" description="Disordered" evidence="10">
    <location>
        <begin position="63"/>
        <end position="96"/>
    </location>
</feature>
<dbReference type="PANTHER" id="PTHR19316:SF35">
    <property type="entry name" value="NUCLEOTIDE EXCHANGE FACTOR SIL1"/>
    <property type="match status" value="1"/>
</dbReference>
<evidence type="ECO:0000313" key="13">
    <source>
        <dbReference type="EMBL" id="KAK6629597.1"/>
    </source>
</evidence>
<protein>
    <recommendedName>
        <fullName evidence="3">Nucleotide exchange factor SIL1</fullName>
    </recommendedName>
</protein>
<evidence type="ECO:0000313" key="14">
    <source>
        <dbReference type="Proteomes" id="UP001359485"/>
    </source>
</evidence>
<keyword evidence="4" id="KW-0813">Transport</keyword>
<dbReference type="GO" id="GO:0000774">
    <property type="term" value="F:adenyl-nucleotide exchange factor activity"/>
    <property type="evidence" value="ECO:0007669"/>
    <property type="project" value="TreeGrafter"/>
</dbReference>
<reference evidence="13 15" key="1">
    <citation type="submission" date="2023-10" db="EMBL/GenBank/DDBJ databases">
        <title>Genomes of two closely related lineages of the louse Polyplax serrata with different host specificities.</title>
        <authorList>
            <person name="Martinu J."/>
            <person name="Tarabai H."/>
            <person name="Stefka J."/>
            <person name="Hypsa V."/>
        </authorList>
    </citation>
    <scope>NUCLEOTIDE SEQUENCE [LARGE SCALE GENOMIC DNA]</scope>
    <source>
        <strain evidence="12">98ZLc_SE</strain>
        <strain evidence="13">HR10_N</strain>
    </source>
</reference>
<dbReference type="InterPro" id="IPR016024">
    <property type="entry name" value="ARM-type_fold"/>
</dbReference>
<dbReference type="AlphaFoldDB" id="A0AAN8PFH5"/>
<evidence type="ECO:0000256" key="2">
    <source>
        <dbReference type="ARBA" id="ARBA00010588"/>
    </source>
</evidence>
<keyword evidence="14" id="KW-1185">Reference proteome</keyword>
<keyword evidence="8" id="KW-0811">Translocation</keyword>
<sequence length="479" mass="54178">MKTSSSLTAFVFLIYIFNGSESAGPKRSINSTFVATEQWKKVEDGQVLPPGLHVRINLHTGEKEAKLPDADNGENRKSLIATKTGDVEEPEATSSLDPTELKKLLKNIKPDDGASDVGVKKKFKSYEKLKEEFKKLKVQIKSDYEILVSLIDGFKTFNLRTKHANNISSEWTKDDDILAALVDLEYLVHQYDNALNFAKLNGFSEVVYKSLNSSSSEIRSEALKLLGSATQSNPNVQIAALESGSINLLIKILIFDENINVRSRSLYALSCLTRRFPAAQQKLIADGGLTAFAKIFDDEKQNLLKLQIKIITLIHDLIFERKDTKMSILNEESRHYTEAEMESLRDKLRQYEKINLEQKLVQQEWCKRISDWFLKQNYIKELIVNANVGLTLENINFDTQGVIEEVVDTLYVLSDICKTHFQSDVDLVDLLFTLRDLYGKLALEESAIQGDSNQFYSSLSNILKILTDKLAGTTTKDEL</sequence>
<comment type="subcellular location">
    <subcellularLocation>
        <location evidence="1">Endoplasmic reticulum lumen</location>
    </subcellularLocation>
</comment>
<dbReference type="Proteomes" id="UP001372834">
    <property type="component" value="Unassembled WGS sequence"/>
</dbReference>
<feature type="signal peptide" evidence="11">
    <location>
        <begin position="1"/>
        <end position="22"/>
    </location>
</feature>
<dbReference type="GO" id="GO:0005788">
    <property type="term" value="C:endoplasmic reticulum lumen"/>
    <property type="evidence" value="ECO:0007669"/>
    <property type="project" value="UniProtKB-SubCell"/>
</dbReference>
<evidence type="ECO:0000256" key="1">
    <source>
        <dbReference type="ARBA" id="ARBA00004319"/>
    </source>
</evidence>
<keyword evidence="6" id="KW-0256">Endoplasmic reticulum</keyword>
<name>A0AAN8PFH5_POLSC</name>
<dbReference type="Proteomes" id="UP001359485">
    <property type="component" value="Unassembled WGS sequence"/>
</dbReference>
<evidence type="ECO:0000256" key="5">
    <source>
        <dbReference type="ARBA" id="ARBA00022729"/>
    </source>
</evidence>
<dbReference type="GO" id="GO:0015031">
    <property type="term" value="P:protein transport"/>
    <property type="evidence" value="ECO:0007669"/>
    <property type="project" value="UniProtKB-KW"/>
</dbReference>
<evidence type="ECO:0000256" key="3">
    <source>
        <dbReference type="ARBA" id="ARBA00015352"/>
    </source>
</evidence>
<evidence type="ECO:0000256" key="6">
    <source>
        <dbReference type="ARBA" id="ARBA00022824"/>
    </source>
</evidence>